<protein>
    <recommendedName>
        <fullName evidence="3">HECT-type E3 ubiquitin transferase</fullName>
        <ecNumber evidence="3">2.3.2.26</ecNumber>
    </recommendedName>
</protein>
<comment type="catalytic activity">
    <reaction evidence="1">
        <text>S-ubiquitinyl-[E2 ubiquitin-conjugating enzyme]-L-cysteine + [acceptor protein]-L-lysine = [E2 ubiquitin-conjugating enzyme]-L-cysteine + N(6)-ubiquitinyl-[acceptor protein]-L-lysine.</text>
        <dbReference type="EC" id="2.3.2.26"/>
    </reaction>
</comment>
<proteinExistence type="predicted"/>
<dbReference type="InterPro" id="IPR050409">
    <property type="entry name" value="E3_ubiq-protein_ligase"/>
</dbReference>
<dbReference type="InterPro" id="IPR035983">
    <property type="entry name" value="Hect_E3_ubiquitin_ligase"/>
</dbReference>
<dbReference type="AlphaFoldDB" id="A0AAV5DZA7"/>
<feature type="domain" description="HECT" evidence="7">
    <location>
        <begin position="55"/>
        <end position="97"/>
    </location>
</feature>
<organism evidence="8 9">
    <name type="scientific">Eleusine coracana subsp. coracana</name>
    <dbReference type="NCBI Taxonomy" id="191504"/>
    <lineage>
        <taxon>Eukaryota</taxon>
        <taxon>Viridiplantae</taxon>
        <taxon>Streptophyta</taxon>
        <taxon>Embryophyta</taxon>
        <taxon>Tracheophyta</taxon>
        <taxon>Spermatophyta</taxon>
        <taxon>Magnoliopsida</taxon>
        <taxon>Liliopsida</taxon>
        <taxon>Poales</taxon>
        <taxon>Poaceae</taxon>
        <taxon>PACMAD clade</taxon>
        <taxon>Chloridoideae</taxon>
        <taxon>Cynodonteae</taxon>
        <taxon>Eleusininae</taxon>
        <taxon>Eleusine</taxon>
    </lineage>
</organism>
<dbReference type="GO" id="GO:0006511">
    <property type="term" value="P:ubiquitin-dependent protein catabolic process"/>
    <property type="evidence" value="ECO:0007669"/>
    <property type="project" value="TreeGrafter"/>
</dbReference>
<evidence type="ECO:0000256" key="5">
    <source>
        <dbReference type="ARBA" id="ARBA00022786"/>
    </source>
</evidence>
<gene>
    <name evidence="8" type="primary">gb02744</name>
    <name evidence="8" type="ORF">PR202_gb02744</name>
</gene>
<keyword evidence="9" id="KW-1185">Reference proteome</keyword>
<evidence type="ECO:0000256" key="3">
    <source>
        <dbReference type="ARBA" id="ARBA00012485"/>
    </source>
</evidence>
<dbReference type="GO" id="GO:0061630">
    <property type="term" value="F:ubiquitin protein ligase activity"/>
    <property type="evidence" value="ECO:0007669"/>
    <property type="project" value="UniProtKB-EC"/>
</dbReference>
<reference evidence="8" key="2">
    <citation type="submission" date="2021-12" db="EMBL/GenBank/DDBJ databases">
        <title>Resequencing data analysis of finger millet.</title>
        <authorList>
            <person name="Hatakeyama M."/>
            <person name="Aluri S."/>
            <person name="Balachadran M.T."/>
            <person name="Sivarajan S.R."/>
            <person name="Poveda L."/>
            <person name="Shimizu-Inatsugi R."/>
            <person name="Schlapbach R."/>
            <person name="Sreeman S.M."/>
            <person name="Shimizu K.K."/>
        </authorList>
    </citation>
    <scope>NUCLEOTIDE SEQUENCE</scope>
</reference>
<keyword evidence="4" id="KW-0808">Transferase</keyword>
<name>A0AAV5DZA7_ELECO</name>
<dbReference type="EC" id="2.3.2.26" evidence="3"/>
<evidence type="ECO:0000313" key="9">
    <source>
        <dbReference type="Proteomes" id="UP001054889"/>
    </source>
</evidence>
<comment type="pathway">
    <text evidence="2">Protein modification; protein ubiquitination.</text>
</comment>
<dbReference type="PANTHER" id="PTHR11254">
    <property type="entry name" value="HECT DOMAIN UBIQUITIN-PROTEIN LIGASE"/>
    <property type="match status" value="1"/>
</dbReference>
<keyword evidence="5 6" id="KW-0833">Ubl conjugation pathway</keyword>
<dbReference type="Proteomes" id="UP001054889">
    <property type="component" value="Unassembled WGS sequence"/>
</dbReference>
<dbReference type="PANTHER" id="PTHR11254:SF424">
    <property type="entry name" value="E3 UBIQUITIN-PROTEIN LIGASE UPL5"/>
    <property type="match status" value="1"/>
</dbReference>
<evidence type="ECO:0000259" key="7">
    <source>
        <dbReference type="PROSITE" id="PS50237"/>
    </source>
</evidence>
<evidence type="ECO:0000313" key="8">
    <source>
        <dbReference type="EMBL" id="GJN15802.1"/>
    </source>
</evidence>
<dbReference type="GO" id="GO:0000209">
    <property type="term" value="P:protein polyubiquitination"/>
    <property type="evidence" value="ECO:0007669"/>
    <property type="project" value="TreeGrafter"/>
</dbReference>
<comment type="caution">
    <text evidence="8">The sequence shown here is derived from an EMBL/GenBank/DDBJ whole genome shotgun (WGS) entry which is preliminary data.</text>
</comment>
<dbReference type="Gene3D" id="3.90.1750.10">
    <property type="entry name" value="Hect, E3 ligase catalytic domains"/>
    <property type="match status" value="1"/>
</dbReference>
<evidence type="ECO:0000256" key="2">
    <source>
        <dbReference type="ARBA" id="ARBA00004906"/>
    </source>
</evidence>
<comment type="caution">
    <text evidence="6">Lacks conserved residue(s) required for the propagation of feature annotation.</text>
</comment>
<dbReference type="SUPFAM" id="SSF56204">
    <property type="entry name" value="Hect, E3 ligase catalytic domain"/>
    <property type="match status" value="1"/>
</dbReference>
<evidence type="ECO:0000256" key="6">
    <source>
        <dbReference type="PROSITE-ProRule" id="PRU00104"/>
    </source>
</evidence>
<dbReference type="PROSITE" id="PS50237">
    <property type="entry name" value="HECT"/>
    <property type="match status" value="1"/>
</dbReference>
<accession>A0AAV5DZA7</accession>
<dbReference type="InterPro" id="IPR000569">
    <property type="entry name" value="HECT_dom"/>
</dbReference>
<dbReference type="GO" id="GO:0005737">
    <property type="term" value="C:cytoplasm"/>
    <property type="evidence" value="ECO:0007669"/>
    <property type="project" value="TreeGrafter"/>
</dbReference>
<evidence type="ECO:0000256" key="1">
    <source>
        <dbReference type="ARBA" id="ARBA00000885"/>
    </source>
</evidence>
<reference evidence="8" key="1">
    <citation type="journal article" date="2018" name="DNA Res.">
        <title>Multiple hybrid de novo genome assembly of finger millet, an orphan allotetraploid crop.</title>
        <authorList>
            <person name="Hatakeyama M."/>
            <person name="Aluri S."/>
            <person name="Balachadran M.T."/>
            <person name="Sivarajan S.R."/>
            <person name="Patrignani A."/>
            <person name="Gruter S."/>
            <person name="Poveda L."/>
            <person name="Shimizu-Inatsugi R."/>
            <person name="Baeten J."/>
            <person name="Francoijs K.J."/>
            <person name="Nataraja K.N."/>
            <person name="Reddy Y.A.N."/>
            <person name="Phadnis S."/>
            <person name="Ravikumar R.L."/>
            <person name="Schlapbach R."/>
            <person name="Sreeman S.M."/>
            <person name="Shimizu K.K."/>
        </authorList>
    </citation>
    <scope>NUCLEOTIDE SEQUENCE</scope>
</reference>
<sequence length="97" mass="11695">MHSRRRGLLDFESWRHLAVAMLPELDAIGNQALLEMIIDRSRLLIDSFEYISYTTPEELRAELWVQFRDEMTTCHEVRREWFYMVFHAVFSPSQVLF</sequence>
<evidence type="ECO:0000256" key="4">
    <source>
        <dbReference type="ARBA" id="ARBA00022679"/>
    </source>
</evidence>
<dbReference type="EMBL" id="BQKI01000072">
    <property type="protein sequence ID" value="GJN15802.1"/>
    <property type="molecule type" value="Genomic_DNA"/>
</dbReference>